<dbReference type="InterPro" id="IPR008030">
    <property type="entry name" value="NmrA-like"/>
</dbReference>
<organism evidence="5 6">
    <name type="scientific">Penicillium antarcticum</name>
    <dbReference type="NCBI Taxonomy" id="416450"/>
    <lineage>
        <taxon>Eukaryota</taxon>
        <taxon>Fungi</taxon>
        <taxon>Dikarya</taxon>
        <taxon>Ascomycota</taxon>
        <taxon>Pezizomycotina</taxon>
        <taxon>Eurotiomycetes</taxon>
        <taxon>Eurotiomycetidae</taxon>
        <taxon>Eurotiales</taxon>
        <taxon>Aspergillaceae</taxon>
        <taxon>Penicillium</taxon>
    </lineage>
</organism>
<gene>
    <name evidence="5" type="ORF">PENANT_c014G06288</name>
</gene>
<dbReference type="PANTHER" id="PTHR47706:SF11">
    <property type="entry name" value="ISOFLAVONE REDUCTASE FAMILY PROTEIN (AFU_ORTHOLOGUE AFUA_1G12510)"/>
    <property type="match status" value="1"/>
</dbReference>
<dbReference type="STRING" id="416450.A0A1V6Q4A0"/>
<keyword evidence="3" id="KW-0812">Transmembrane</keyword>
<feature type="transmembrane region" description="Helical" evidence="3">
    <location>
        <begin position="7"/>
        <end position="27"/>
    </location>
</feature>
<name>A0A1V6Q4A0_9EURO</name>
<evidence type="ECO:0000256" key="2">
    <source>
        <dbReference type="ARBA" id="ARBA00023002"/>
    </source>
</evidence>
<dbReference type="SUPFAM" id="SSF51735">
    <property type="entry name" value="NAD(P)-binding Rossmann-fold domains"/>
    <property type="match status" value="1"/>
</dbReference>
<evidence type="ECO:0000259" key="4">
    <source>
        <dbReference type="Pfam" id="PF05368"/>
    </source>
</evidence>
<keyword evidence="3" id="KW-0472">Membrane</keyword>
<protein>
    <recommendedName>
        <fullName evidence="4">NmrA-like domain-containing protein</fullName>
    </recommendedName>
</protein>
<dbReference type="Gene3D" id="3.40.50.720">
    <property type="entry name" value="NAD(P)-binding Rossmann-like Domain"/>
    <property type="match status" value="1"/>
</dbReference>
<keyword evidence="3" id="KW-1133">Transmembrane helix</keyword>
<dbReference type="Proteomes" id="UP000191672">
    <property type="component" value="Unassembled WGS sequence"/>
</dbReference>
<dbReference type="InterPro" id="IPR051609">
    <property type="entry name" value="NmrA/Isoflavone_reductase-like"/>
</dbReference>
<evidence type="ECO:0000313" key="5">
    <source>
        <dbReference type="EMBL" id="OQD84080.1"/>
    </source>
</evidence>
<dbReference type="Pfam" id="PF05368">
    <property type="entry name" value="NmrA"/>
    <property type="match status" value="1"/>
</dbReference>
<dbReference type="EMBL" id="MDYN01000014">
    <property type="protein sequence ID" value="OQD84080.1"/>
    <property type="molecule type" value="Genomic_DNA"/>
</dbReference>
<evidence type="ECO:0000313" key="6">
    <source>
        <dbReference type="Proteomes" id="UP000191672"/>
    </source>
</evidence>
<dbReference type="AlphaFoldDB" id="A0A1V6Q4A0"/>
<dbReference type="InterPro" id="IPR036291">
    <property type="entry name" value="NAD(P)-bd_dom_sf"/>
</dbReference>
<proteinExistence type="predicted"/>
<dbReference type="Gene3D" id="3.90.25.10">
    <property type="entry name" value="UDP-galactose 4-epimerase, domain 1"/>
    <property type="match status" value="1"/>
</dbReference>
<keyword evidence="6" id="KW-1185">Reference proteome</keyword>
<dbReference type="GO" id="GO:0016491">
    <property type="term" value="F:oxidoreductase activity"/>
    <property type="evidence" value="ECO:0007669"/>
    <property type="project" value="UniProtKB-KW"/>
</dbReference>
<dbReference type="PANTHER" id="PTHR47706">
    <property type="entry name" value="NMRA-LIKE FAMILY PROTEIN"/>
    <property type="match status" value="1"/>
</dbReference>
<accession>A0A1V6Q4A0</accession>
<evidence type="ECO:0000256" key="3">
    <source>
        <dbReference type="SAM" id="Phobius"/>
    </source>
</evidence>
<keyword evidence="1" id="KW-0521">NADP</keyword>
<feature type="domain" description="NmrA-like" evidence="4">
    <location>
        <begin position="5"/>
        <end position="258"/>
    </location>
</feature>
<sequence>MSLAKNILLFGATGTIGSFILDAILPVRDQFNRVAIFTSPHTAETKAEHLERLKRKNVEIIIGNVEDEEAIKAAYEGMNLPLSPIYQSQSEYPLGRNTLAQQIPLIRLAAASPNVKWFLPSEYGTDIKYGPASAHEKPHQQKLKVRAFIENEISRDDLSYSYVVTGPFAEMYLNLVPGLEEAGGWDVKSRKAVLLGERGNEEISLTTMTDVGTLVMNTLLHATAESRNSALCVNSFTTTPAKILAEFERQTGQKWESVSRTSSARLRELETQAWEAGKPAATVLTLRRIWTEGGTLYAERDNKAIGEPKVMGLEEVVANEIERVSKL</sequence>
<evidence type="ECO:0000256" key="1">
    <source>
        <dbReference type="ARBA" id="ARBA00022857"/>
    </source>
</evidence>
<keyword evidence="2" id="KW-0560">Oxidoreductase</keyword>
<comment type="caution">
    <text evidence="5">The sequence shown here is derived from an EMBL/GenBank/DDBJ whole genome shotgun (WGS) entry which is preliminary data.</text>
</comment>
<reference evidence="6" key="1">
    <citation type="journal article" date="2017" name="Nat. Microbiol.">
        <title>Global analysis of biosynthetic gene clusters reveals vast potential of secondary metabolite production in Penicillium species.</title>
        <authorList>
            <person name="Nielsen J.C."/>
            <person name="Grijseels S."/>
            <person name="Prigent S."/>
            <person name="Ji B."/>
            <person name="Dainat J."/>
            <person name="Nielsen K.F."/>
            <person name="Frisvad J.C."/>
            <person name="Workman M."/>
            <person name="Nielsen J."/>
        </authorList>
    </citation>
    <scope>NUCLEOTIDE SEQUENCE [LARGE SCALE GENOMIC DNA]</scope>
    <source>
        <strain evidence="6">IBT 31811</strain>
    </source>
</reference>